<dbReference type="EMBL" id="GG657757">
    <property type="protein sequence ID" value="EFL29507.1"/>
    <property type="molecule type" value="Genomic_DNA"/>
</dbReference>
<sequence length="69" mass="7740">MILSSPRSWTVSHPRRRPPPPQSPCSCIARSKQEQRPFDLGSFNDVSLIRSTEPSTPDWPPPFNVVNPG</sequence>
<accession>D9X1T5</accession>
<evidence type="ECO:0000256" key="1">
    <source>
        <dbReference type="SAM" id="MobiDB-lite"/>
    </source>
</evidence>
<name>D9X1T5_STRVT</name>
<dbReference type="HOGENOM" id="CLU_2774339_0_0_11"/>
<evidence type="ECO:0000313" key="3">
    <source>
        <dbReference type="Proteomes" id="UP000004184"/>
    </source>
</evidence>
<feature type="compositionally biased region" description="Polar residues" evidence="1">
    <location>
        <begin position="1"/>
        <end position="11"/>
    </location>
</feature>
<reference evidence="3" key="1">
    <citation type="submission" date="2009-02" db="EMBL/GenBank/DDBJ databases">
        <title>Annotation of Streptomyces viridochromogenes strain DSM 40736.</title>
        <authorList>
            <consortium name="The Broad Institute Genome Sequencing Platform"/>
            <consortium name="Broad Institute Microbial Sequencing Center"/>
            <person name="Fischbach M."/>
            <person name="Godfrey P."/>
            <person name="Ward D."/>
            <person name="Young S."/>
            <person name="Zeng Q."/>
            <person name="Koehrsen M."/>
            <person name="Alvarado L."/>
            <person name="Berlin A.M."/>
            <person name="Bochicchio J."/>
            <person name="Borenstein D."/>
            <person name="Chapman S.B."/>
            <person name="Chen Z."/>
            <person name="Engels R."/>
            <person name="Freedman E."/>
            <person name="Gellesch M."/>
            <person name="Goldberg J."/>
            <person name="Griggs A."/>
            <person name="Gujja S."/>
            <person name="Heilman E.R."/>
            <person name="Heiman D.I."/>
            <person name="Hepburn T.A."/>
            <person name="Howarth C."/>
            <person name="Jen D."/>
            <person name="Larson L."/>
            <person name="Lewis B."/>
            <person name="Mehta T."/>
            <person name="Park D."/>
            <person name="Pearson M."/>
            <person name="Richards J."/>
            <person name="Roberts A."/>
            <person name="Saif S."/>
            <person name="Shea T.D."/>
            <person name="Shenoy N."/>
            <person name="Sisk P."/>
            <person name="Stolte C."/>
            <person name="Sykes S.N."/>
            <person name="Thomson T."/>
            <person name="Walk T."/>
            <person name="White J."/>
            <person name="Yandava C."/>
            <person name="Straight P."/>
            <person name="Clardy J."/>
            <person name="Hung D."/>
            <person name="Kolter R."/>
            <person name="Mekalanos J."/>
            <person name="Walker S."/>
            <person name="Walsh C.T."/>
            <person name="Wieland-Brown L.C."/>
            <person name="Haas B."/>
            <person name="Nusbaum C."/>
            <person name="Birren B."/>
        </authorList>
    </citation>
    <scope>NUCLEOTIDE SEQUENCE [LARGE SCALE GENOMIC DNA]</scope>
    <source>
        <strain evidence="3">DSM 40736 / JCM 4977 / BCRC 1201 / Tue 494</strain>
    </source>
</reference>
<keyword evidence="3" id="KW-1185">Reference proteome</keyword>
<organism evidence="2 3">
    <name type="scientific">Streptomyces viridochromogenes (strain DSM 40736 / JCM 4977 / BCRC 1201 / Tue 494)</name>
    <dbReference type="NCBI Taxonomy" id="591159"/>
    <lineage>
        <taxon>Bacteria</taxon>
        <taxon>Bacillati</taxon>
        <taxon>Actinomycetota</taxon>
        <taxon>Actinomycetes</taxon>
        <taxon>Kitasatosporales</taxon>
        <taxon>Streptomycetaceae</taxon>
        <taxon>Streptomyces</taxon>
    </lineage>
</organism>
<dbReference type="AlphaFoldDB" id="D9X1T5"/>
<feature type="region of interest" description="Disordered" evidence="1">
    <location>
        <begin position="1"/>
        <end position="38"/>
    </location>
</feature>
<protein>
    <submittedName>
        <fullName evidence="2">Predicted protein</fullName>
    </submittedName>
</protein>
<evidence type="ECO:0000313" key="2">
    <source>
        <dbReference type="EMBL" id="EFL29507.1"/>
    </source>
</evidence>
<gene>
    <name evidence="2" type="ORF">SSQG_00025</name>
</gene>
<proteinExistence type="predicted"/>
<dbReference type="STRING" id="591159.SSQG_00025"/>
<dbReference type="Proteomes" id="UP000004184">
    <property type="component" value="Unassembled WGS sequence"/>
</dbReference>